<reference evidence="1 2" key="1">
    <citation type="submission" date="2016-12" db="EMBL/GenBank/DDBJ databases">
        <title>The new phylogeny of genus Mycobacterium.</title>
        <authorList>
            <person name="Tortoli E."/>
            <person name="Trovato A."/>
            <person name="Cirillo D.M."/>
        </authorList>
    </citation>
    <scope>NUCLEOTIDE SEQUENCE [LARGE SCALE GENOMIC DNA]</scope>
    <source>
        <strain evidence="1 2">DSM 44223</strain>
    </source>
</reference>
<sequence>MIQSSKDVRMAQSDRISADILLSLPVELKERMVNTITWTRPYTGISHQQKFIRKAITDLCDRFEEEFNAGEAFEPGAVIPDE</sequence>
<evidence type="ECO:0000313" key="2">
    <source>
        <dbReference type="Proteomes" id="UP000192534"/>
    </source>
</evidence>
<evidence type="ECO:0000313" key="1">
    <source>
        <dbReference type="EMBL" id="ORB47027.1"/>
    </source>
</evidence>
<accession>A0A1X0IHZ1</accession>
<evidence type="ECO:0008006" key="3">
    <source>
        <dbReference type="Google" id="ProtNLM"/>
    </source>
</evidence>
<dbReference type="Proteomes" id="UP000192534">
    <property type="component" value="Unassembled WGS sequence"/>
</dbReference>
<gene>
    <name evidence="1" type="ORF">BST42_28625</name>
</gene>
<protein>
    <recommendedName>
        <fullName evidence="3">Centromere-binding protein ParB C-terminal domain-containing protein</fullName>
    </recommendedName>
</protein>
<proteinExistence type="predicted"/>
<comment type="caution">
    <text evidence="1">The sequence shown here is derived from an EMBL/GenBank/DDBJ whole genome shotgun (WGS) entry which is preliminary data.</text>
</comment>
<organism evidence="1 2">
    <name type="scientific">Mycolicibacterium rhodesiae</name>
    <name type="common">Mycobacterium rhodesiae</name>
    <dbReference type="NCBI Taxonomy" id="36814"/>
    <lineage>
        <taxon>Bacteria</taxon>
        <taxon>Bacillati</taxon>
        <taxon>Actinomycetota</taxon>
        <taxon>Actinomycetes</taxon>
        <taxon>Mycobacteriales</taxon>
        <taxon>Mycobacteriaceae</taxon>
        <taxon>Mycolicibacterium</taxon>
    </lineage>
</organism>
<name>A0A1X0IHZ1_MYCRH</name>
<keyword evidence="2" id="KW-1185">Reference proteome</keyword>
<dbReference type="EMBL" id="MVIH01000034">
    <property type="protein sequence ID" value="ORB47027.1"/>
    <property type="molecule type" value="Genomic_DNA"/>
</dbReference>
<dbReference type="OrthoDB" id="4476281at2"/>
<dbReference type="Gene3D" id="6.10.180.30">
    <property type="match status" value="1"/>
</dbReference>
<dbReference type="AlphaFoldDB" id="A0A1X0IHZ1"/>